<dbReference type="AlphaFoldDB" id="A0A6I6D493"/>
<dbReference type="InterPro" id="IPR005790">
    <property type="entry name" value="DNA_polIII_delta"/>
</dbReference>
<accession>A0A6I6D493</accession>
<dbReference type="EMBL" id="CP046415">
    <property type="protein sequence ID" value="QGT78803.1"/>
    <property type="molecule type" value="Genomic_DNA"/>
</dbReference>
<gene>
    <name evidence="12" type="primary">holA</name>
    <name evidence="12" type="ORF">GM160_07775</name>
</gene>
<keyword evidence="3 12" id="KW-0808">Transferase</keyword>
<protein>
    <recommendedName>
        <fullName evidence="2 9">DNA polymerase III subunit delta</fullName>
        <ecNumber evidence="1 9">2.7.7.7</ecNumber>
    </recommendedName>
</protein>
<dbReference type="Gene3D" id="3.40.50.300">
    <property type="entry name" value="P-loop containing nucleotide triphosphate hydrolases"/>
    <property type="match status" value="1"/>
</dbReference>
<name>A0A6I6D493_9GAMM</name>
<dbReference type="NCBIfam" id="TIGR01128">
    <property type="entry name" value="holA"/>
    <property type="match status" value="1"/>
</dbReference>
<dbReference type="InterPro" id="IPR010372">
    <property type="entry name" value="DNA_pol3_delta_N"/>
</dbReference>
<dbReference type="Gene3D" id="1.20.272.10">
    <property type="match status" value="1"/>
</dbReference>
<dbReference type="SUPFAM" id="SSF52540">
    <property type="entry name" value="P-loop containing nucleoside triphosphate hydrolases"/>
    <property type="match status" value="1"/>
</dbReference>
<evidence type="ECO:0000256" key="2">
    <source>
        <dbReference type="ARBA" id="ARBA00017703"/>
    </source>
</evidence>
<evidence type="ECO:0000259" key="10">
    <source>
        <dbReference type="Pfam" id="PF06144"/>
    </source>
</evidence>
<evidence type="ECO:0000256" key="4">
    <source>
        <dbReference type="ARBA" id="ARBA00022695"/>
    </source>
</evidence>
<comment type="catalytic activity">
    <reaction evidence="8">
        <text>DNA(n) + a 2'-deoxyribonucleoside 5'-triphosphate = DNA(n+1) + diphosphate</text>
        <dbReference type="Rhea" id="RHEA:22508"/>
        <dbReference type="Rhea" id="RHEA-COMP:17339"/>
        <dbReference type="Rhea" id="RHEA-COMP:17340"/>
        <dbReference type="ChEBI" id="CHEBI:33019"/>
        <dbReference type="ChEBI" id="CHEBI:61560"/>
        <dbReference type="ChEBI" id="CHEBI:173112"/>
        <dbReference type="EC" id="2.7.7.7"/>
    </reaction>
</comment>
<dbReference type="InterPro" id="IPR008921">
    <property type="entry name" value="DNA_pol3_clamp-load_cplx_C"/>
</dbReference>
<dbReference type="GO" id="GO:0006261">
    <property type="term" value="P:DNA-templated DNA replication"/>
    <property type="evidence" value="ECO:0007669"/>
    <property type="project" value="TreeGrafter"/>
</dbReference>
<keyword evidence="5" id="KW-0235">DNA replication</keyword>
<sequence length="341" mass="37111">MLAKPQEFEQRLARGLESLYVIGGDQPLLVQEARDAIVAKAREAGCEERLRFEVDAKFDWGALESQGASLSLFASRRIIDLRIPGGKPGRVGSKALSTLAERVKGDGESDIWIVSLPRLDNQLQKSAWFKALAGAGLAVRFNDVPLGQLPAWITRRAATHGVRLERDAAELIAGRVEGNLLAAAQEIEKLALMDLEGPVDAARVAQGLANQSRVDTFALSDAVLDADRERGLYLLSRLRAEGTEPLLILWVIARDLRALVALAGNDQAGFKKTRIPAFLARRYQARARAMPPGNWQRLLAGCAEVDRCIKGLGEGCNTADGGGRVWALLDRVMLHATRPGR</sequence>
<organism evidence="12 13">
    <name type="scientific">Guyparkeria halophila</name>
    <dbReference type="NCBI Taxonomy" id="47960"/>
    <lineage>
        <taxon>Bacteria</taxon>
        <taxon>Pseudomonadati</taxon>
        <taxon>Pseudomonadota</taxon>
        <taxon>Gammaproteobacteria</taxon>
        <taxon>Chromatiales</taxon>
        <taxon>Thioalkalibacteraceae</taxon>
        <taxon>Guyparkeria</taxon>
    </lineage>
</organism>
<proteinExistence type="inferred from homology"/>
<dbReference type="GO" id="GO:0009360">
    <property type="term" value="C:DNA polymerase III complex"/>
    <property type="evidence" value="ECO:0007669"/>
    <property type="project" value="UniProtKB-UniRule"/>
</dbReference>
<dbReference type="GO" id="GO:0003677">
    <property type="term" value="F:DNA binding"/>
    <property type="evidence" value="ECO:0007669"/>
    <property type="project" value="InterPro"/>
</dbReference>
<evidence type="ECO:0000256" key="8">
    <source>
        <dbReference type="ARBA" id="ARBA00049244"/>
    </source>
</evidence>
<evidence type="ECO:0000256" key="6">
    <source>
        <dbReference type="ARBA" id="ARBA00022932"/>
    </source>
</evidence>
<dbReference type="Gene3D" id="1.10.8.60">
    <property type="match status" value="1"/>
</dbReference>
<dbReference type="Pfam" id="PF06144">
    <property type="entry name" value="DNA_pol3_delta"/>
    <property type="match status" value="1"/>
</dbReference>
<evidence type="ECO:0000256" key="5">
    <source>
        <dbReference type="ARBA" id="ARBA00022705"/>
    </source>
</evidence>
<dbReference type="EC" id="2.7.7.7" evidence="1 9"/>
<dbReference type="PANTHER" id="PTHR34388:SF1">
    <property type="entry name" value="DNA POLYMERASE III SUBUNIT DELTA"/>
    <property type="match status" value="1"/>
</dbReference>
<evidence type="ECO:0000256" key="3">
    <source>
        <dbReference type="ARBA" id="ARBA00022679"/>
    </source>
</evidence>
<dbReference type="CDD" id="cd18138">
    <property type="entry name" value="HLD_clamp_pol_III_delta"/>
    <property type="match status" value="1"/>
</dbReference>
<dbReference type="Pfam" id="PF21694">
    <property type="entry name" value="DNA_pol3_delta_C"/>
    <property type="match status" value="1"/>
</dbReference>
<evidence type="ECO:0000313" key="13">
    <source>
        <dbReference type="Proteomes" id="UP000427716"/>
    </source>
</evidence>
<evidence type="ECO:0000256" key="1">
    <source>
        <dbReference type="ARBA" id="ARBA00012417"/>
    </source>
</evidence>
<dbReference type="Proteomes" id="UP000427716">
    <property type="component" value="Chromosome"/>
</dbReference>
<evidence type="ECO:0000256" key="9">
    <source>
        <dbReference type="NCBIfam" id="TIGR01128"/>
    </source>
</evidence>
<keyword evidence="13" id="KW-1185">Reference proteome</keyword>
<evidence type="ECO:0000259" key="11">
    <source>
        <dbReference type="Pfam" id="PF21694"/>
    </source>
</evidence>
<comment type="similarity">
    <text evidence="7">Belongs to the DNA polymerase HolA subunit family.</text>
</comment>
<dbReference type="KEGG" id="ghl:GM160_07775"/>
<evidence type="ECO:0000313" key="12">
    <source>
        <dbReference type="EMBL" id="QGT78803.1"/>
    </source>
</evidence>
<feature type="domain" description="DNA polymerase III delta N-terminal" evidence="10">
    <location>
        <begin position="20"/>
        <end position="135"/>
    </location>
</feature>
<dbReference type="PANTHER" id="PTHR34388">
    <property type="entry name" value="DNA POLYMERASE III SUBUNIT DELTA"/>
    <property type="match status" value="1"/>
</dbReference>
<dbReference type="GO" id="GO:0003887">
    <property type="term" value="F:DNA-directed DNA polymerase activity"/>
    <property type="evidence" value="ECO:0007669"/>
    <property type="project" value="UniProtKB-UniRule"/>
</dbReference>
<dbReference type="SUPFAM" id="SSF48019">
    <property type="entry name" value="post-AAA+ oligomerization domain-like"/>
    <property type="match status" value="1"/>
</dbReference>
<reference evidence="12 13" key="1">
    <citation type="submission" date="2019-11" db="EMBL/GenBank/DDBJ databases">
        <authorList>
            <person name="Zhang J."/>
            <person name="Sun C."/>
        </authorList>
    </citation>
    <scope>NUCLEOTIDE SEQUENCE [LARGE SCALE GENOMIC DNA]</scope>
    <source>
        <strain evidence="13">sp2</strain>
    </source>
</reference>
<dbReference type="InterPro" id="IPR027417">
    <property type="entry name" value="P-loop_NTPase"/>
</dbReference>
<keyword evidence="4 12" id="KW-0548">Nucleotidyltransferase</keyword>
<keyword evidence="6" id="KW-0239">DNA-directed DNA polymerase</keyword>
<evidence type="ECO:0000256" key="7">
    <source>
        <dbReference type="ARBA" id="ARBA00034754"/>
    </source>
</evidence>
<dbReference type="RefSeq" id="WP_156574350.1">
    <property type="nucleotide sequence ID" value="NZ_CP046415.1"/>
</dbReference>
<feature type="domain" description="DNA polymerase III delta subunit-like C-terminal" evidence="11">
    <location>
        <begin position="215"/>
        <end position="310"/>
    </location>
</feature>
<dbReference type="InterPro" id="IPR048466">
    <property type="entry name" value="DNA_pol3_delta-like_C"/>
</dbReference>